<evidence type="ECO:0000313" key="2">
    <source>
        <dbReference type="Proteomes" id="UP000324974"/>
    </source>
</evidence>
<evidence type="ECO:0000313" key="1">
    <source>
        <dbReference type="EMBL" id="QEL14448.1"/>
    </source>
</evidence>
<name>A0A5C1ABP2_9BACT</name>
<reference evidence="2" key="1">
    <citation type="submission" date="2019-08" db="EMBL/GenBank/DDBJ databases">
        <title>Limnoglobus roseus gen. nov., sp. nov., a novel freshwater planctomycete with a giant genome from the family Gemmataceae.</title>
        <authorList>
            <person name="Kulichevskaya I.S."/>
            <person name="Naumoff D.G."/>
            <person name="Miroshnikov K."/>
            <person name="Ivanova A."/>
            <person name="Philippov D.A."/>
            <person name="Hakobyan A."/>
            <person name="Rijpstra I.C."/>
            <person name="Sinninghe Damste J.S."/>
            <person name="Liesack W."/>
            <person name="Dedysh S.N."/>
        </authorList>
    </citation>
    <scope>NUCLEOTIDE SEQUENCE [LARGE SCALE GENOMIC DNA]</scope>
    <source>
        <strain evidence="2">PX52</strain>
    </source>
</reference>
<keyword evidence="2" id="KW-1185">Reference proteome</keyword>
<dbReference type="RefSeq" id="WP_149109337.1">
    <property type="nucleotide sequence ID" value="NZ_CP042425.1"/>
</dbReference>
<dbReference type="Proteomes" id="UP000324974">
    <property type="component" value="Chromosome"/>
</dbReference>
<dbReference type="KEGG" id="lrs:PX52LOC_01336"/>
<dbReference type="EMBL" id="CP042425">
    <property type="protein sequence ID" value="QEL14448.1"/>
    <property type="molecule type" value="Genomic_DNA"/>
</dbReference>
<sequence length="169" mass="19253">MGLSYFYVNHDKDQFFACGLGSNGRFWAIGQGRGSRALTILLSSHGTWKGDRISVVDDASEEFEELVVRGLNIEVEVELMLIQFDGLGWLEEWLDSPIPEFATFARCCSYAILLRHPRITEMLNRKYGVGKWQQQYEKYLQGNTDLWSDKVIDAKNRGIALLKPQTAEG</sequence>
<proteinExistence type="predicted"/>
<protein>
    <submittedName>
        <fullName evidence="1">Uncharacterized protein</fullName>
    </submittedName>
</protein>
<gene>
    <name evidence="1" type="ORF">PX52LOC_01336</name>
</gene>
<organism evidence="1 2">
    <name type="scientific">Limnoglobus roseus</name>
    <dbReference type="NCBI Taxonomy" id="2598579"/>
    <lineage>
        <taxon>Bacteria</taxon>
        <taxon>Pseudomonadati</taxon>
        <taxon>Planctomycetota</taxon>
        <taxon>Planctomycetia</taxon>
        <taxon>Gemmatales</taxon>
        <taxon>Gemmataceae</taxon>
        <taxon>Limnoglobus</taxon>
    </lineage>
</organism>
<dbReference type="AlphaFoldDB" id="A0A5C1ABP2"/>
<accession>A0A5C1ABP2</accession>